<dbReference type="OMA" id="VVPNKYH"/>
<comment type="caution">
    <text evidence="1">The sequence shown here is derived from an EMBL/GenBank/DDBJ whole genome shotgun (WGS) entry which is preliminary data.</text>
</comment>
<dbReference type="Proteomes" id="UP000683925">
    <property type="component" value="Unassembled WGS sequence"/>
</dbReference>
<dbReference type="EMBL" id="CAJJDP010000012">
    <property type="protein sequence ID" value="CAD8142162.1"/>
    <property type="molecule type" value="Genomic_DNA"/>
</dbReference>
<name>A0A8S1SUF9_PAROT</name>
<sequence>MKVENYNAEMRDRSQVMFEARSNQIHIKYKLIIVNLEMQTLQSIIQQKVLQQINKQKTEPLQSLNITYYSANKIKLTLDEDVQISKAMQGIQSVHLQKQQSQALISSNKVAVLNVDNINPMAQLKNEEIKQGPQKTRFLIRNEYDSKLSSENKITHSSVVPNKYHKTYLSHVEECIRIRQENNRQRKKDYDQKVRIFNLPKIQDYTSLQNSQQKQISEQNTTEIRNSDNNKDNLDNNLLLEFNQQLWQQKQAIYHKKQLLLWNKKQRQLDMNHDDLFD</sequence>
<organism evidence="1 2">
    <name type="scientific">Paramecium octaurelia</name>
    <dbReference type="NCBI Taxonomy" id="43137"/>
    <lineage>
        <taxon>Eukaryota</taxon>
        <taxon>Sar</taxon>
        <taxon>Alveolata</taxon>
        <taxon>Ciliophora</taxon>
        <taxon>Intramacronucleata</taxon>
        <taxon>Oligohymenophorea</taxon>
        <taxon>Peniculida</taxon>
        <taxon>Parameciidae</taxon>
        <taxon>Paramecium</taxon>
    </lineage>
</organism>
<evidence type="ECO:0000313" key="2">
    <source>
        <dbReference type="Proteomes" id="UP000683925"/>
    </source>
</evidence>
<keyword evidence="2" id="KW-1185">Reference proteome</keyword>
<proteinExistence type="predicted"/>
<gene>
    <name evidence="1" type="ORF">POCTA_138.1.T0130328</name>
</gene>
<dbReference type="AlphaFoldDB" id="A0A8S1SUF9"/>
<protein>
    <submittedName>
        <fullName evidence="1">Uncharacterized protein</fullName>
    </submittedName>
</protein>
<evidence type="ECO:0000313" key="1">
    <source>
        <dbReference type="EMBL" id="CAD8142162.1"/>
    </source>
</evidence>
<dbReference type="OrthoDB" id="300341at2759"/>
<reference evidence="1" key="1">
    <citation type="submission" date="2021-01" db="EMBL/GenBank/DDBJ databases">
        <authorList>
            <consortium name="Genoscope - CEA"/>
            <person name="William W."/>
        </authorList>
    </citation>
    <scope>NUCLEOTIDE SEQUENCE</scope>
</reference>
<accession>A0A8S1SUF9</accession>